<evidence type="ECO:0000256" key="1">
    <source>
        <dbReference type="ARBA" id="ARBA00010641"/>
    </source>
</evidence>
<dbReference type="InterPro" id="IPR013324">
    <property type="entry name" value="RNA_pol_sigma_r3/r4-like"/>
</dbReference>
<evidence type="ECO:0000256" key="6">
    <source>
        <dbReference type="SAM" id="MobiDB-lite"/>
    </source>
</evidence>
<dbReference type="SUPFAM" id="SSF88659">
    <property type="entry name" value="Sigma3 and sigma4 domains of RNA polymerase sigma factors"/>
    <property type="match status" value="1"/>
</dbReference>
<feature type="domain" description="RNA polymerase sigma-70 region 2" evidence="7">
    <location>
        <begin position="25"/>
        <end position="91"/>
    </location>
</feature>
<dbReference type="PANTHER" id="PTHR43133:SF8">
    <property type="entry name" value="RNA POLYMERASE SIGMA FACTOR HI_1459-RELATED"/>
    <property type="match status" value="1"/>
</dbReference>
<comment type="caution">
    <text evidence="9">The sequence shown here is derived from an EMBL/GenBank/DDBJ whole genome shotgun (WGS) entry which is preliminary data.</text>
</comment>
<dbReference type="InterPro" id="IPR007627">
    <property type="entry name" value="RNA_pol_sigma70_r2"/>
</dbReference>
<protein>
    <submittedName>
        <fullName evidence="9">Sigma-70 family RNA polymerase sigma factor</fullName>
    </submittedName>
</protein>
<keyword evidence="2" id="KW-0805">Transcription regulation</keyword>
<organism evidence="9 10">
    <name type="scientific">Banduia mediterranea</name>
    <dbReference type="NCBI Taxonomy" id="3075609"/>
    <lineage>
        <taxon>Bacteria</taxon>
        <taxon>Pseudomonadati</taxon>
        <taxon>Pseudomonadota</taxon>
        <taxon>Gammaproteobacteria</taxon>
        <taxon>Nevskiales</taxon>
        <taxon>Algiphilaceae</taxon>
        <taxon>Banduia</taxon>
    </lineage>
</organism>
<reference evidence="9 10" key="1">
    <citation type="submission" date="2023-09" db="EMBL/GenBank/DDBJ databases">
        <authorList>
            <person name="Rey-Velasco X."/>
        </authorList>
    </citation>
    <scope>NUCLEOTIDE SEQUENCE [LARGE SCALE GENOMIC DNA]</scope>
    <source>
        <strain evidence="9 10">W345</strain>
    </source>
</reference>
<evidence type="ECO:0000259" key="8">
    <source>
        <dbReference type="Pfam" id="PF04545"/>
    </source>
</evidence>
<feature type="region of interest" description="Disordered" evidence="6">
    <location>
        <begin position="92"/>
        <end position="112"/>
    </location>
</feature>
<feature type="domain" description="RNA polymerase sigma-70 region 4" evidence="8">
    <location>
        <begin position="127"/>
        <end position="175"/>
    </location>
</feature>
<comment type="similarity">
    <text evidence="1">Belongs to the sigma-70 factor family. ECF subfamily.</text>
</comment>
<evidence type="ECO:0000256" key="2">
    <source>
        <dbReference type="ARBA" id="ARBA00023015"/>
    </source>
</evidence>
<dbReference type="RefSeq" id="WP_311364136.1">
    <property type="nucleotide sequence ID" value="NZ_JAVRIC010000005.1"/>
</dbReference>
<gene>
    <name evidence="9" type="ORF">RM530_05120</name>
</gene>
<evidence type="ECO:0000256" key="5">
    <source>
        <dbReference type="ARBA" id="ARBA00023163"/>
    </source>
</evidence>
<dbReference type="NCBIfam" id="TIGR02937">
    <property type="entry name" value="sigma70-ECF"/>
    <property type="match status" value="1"/>
</dbReference>
<evidence type="ECO:0000259" key="7">
    <source>
        <dbReference type="Pfam" id="PF04542"/>
    </source>
</evidence>
<sequence length="182" mass="20572">MSQADTDEALMQAYGAGDAHAFQRLYLRHADPVYRYCLRASGSPANAAEFAQDVWMRVIEARQRYARTAGFKTWLYRIAHNRMVDHWRAQATRGSSETLADEQADPSASPERRAAAEDCVARLQVELAGLPFEQCELIVLREEGELTLEQMAELQGVGRETVKSRLRYALAKLKEALHDCLE</sequence>
<dbReference type="InterPro" id="IPR013325">
    <property type="entry name" value="RNA_pol_sigma_r2"/>
</dbReference>
<dbReference type="InterPro" id="IPR007630">
    <property type="entry name" value="RNA_pol_sigma70_r4"/>
</dbReference>
<keyword evidence="5" id="KW-0804">Transcription</keyword>
<keyword evidence="4" id="KW-0238">DNA-binding</keyword>
<evidence type="ECO:0000256" key="3">
    <source>
        <dbReference type="ARBA" id="ARBA00023082"/>
    </source>
</evidence>
<keyword evidence="10" id="KW-1185">Reference proteome</keyword>
<dbReference type="InterPro" id="IPR014284">
    <property type="entry name" value="RNA_pol_sigma-70_dom"/>
</dbReference>
<dbReference type="PANTHER" id="PTHR43133">
    <property type="entry name" value="RNA POLYMERASE ECF-TYPE SIGMA FACTO"/>
    <property type="match status" value="1"/>
</dbReference>
<evidence type="ECO:0000256" key="4">
    <source>
        <dbReference type="ARBA" id="ARBA00023125"/>
    </source>
</evidence>
<dbReference type="Proteomes" id="UP001254608">
    <property type="component" value="Unassembled WGS sequence"/>
</dbReference>
<accession>A0ABU2WFU6</accession>
<name>A0ABU2WFU6_9GAMM</name>
<evidence type="ECO:0000313" key="9">
    <source>
        <dbReference type="EMBL" id="MDT0496743.1"/>
    </source>
</evidence>
<dbReference type="SUPFAM" id="SSF88946">
    <property type="entry name" value="Sigma2 domain of RNA polymerase sigma factors"/>
    <property type="match status" value="1"/>
</dbReference>
<dbReference type="EMBL" id="JAVRIC010000005">
    <property type="protein sequence ID" value="MDT0496743.1"/>
    <property type="molecule type" value="Genomic_DNA"/>
</dbReference>
<evidence type="ECO:0000313" key="10">
    <source>
        <dbReference type="Proteomes" id="UP001254608"/>
    </source>
</evidence>
<dbReference type="Pfam" id="PF04545">
    <property type="entry name" value="Sigma70_r4"/>
    <property type="match status" value="1"/>
</dbReference>
<dbReference type="Gene3D" id="1.10.1740.10">
    <property type="match status" value="1"/>
</dbReference>
<dbReference type="CDD" id="cd06171">
    <property type="entry name" value="Sigma70_r4"/>
    <property type="match status" value="1"/>
</dbReference>
<dbReference type="Pfam" id="PF04542">
    <property type="entry name" value="Sigma70_r2"/>
    <property type="match status" value="1"/>
</dbReference>
<dbReference type="InterPro" id="IPR039425">
    <property type="entry name" value="RNA_pol_sigma-70-like"/>
</dbReference>
<proteinExistence type="inferred from homology"/>
<dbReference type="InterPro" id="IPR036388">
    <property type="entry name" value="WH-like_DNA-bd_sf"/>
</dbReference>
<dbReference type="Gene3D" id="1.10.10.10">
    <property type="entry name" value="Winged helix-like DNA-binding domain superfamily/Winged helix DNA-binding domain"/>
    <property type="match status" value="1"/>
</dbReference>
<keyword evidence="3" id="KW-0731">Sigma factor</keyword>